<gene>
    <name evidence="4" type="primary">opa</name>
    <name evidence="4" type="ordered locus">PM1025</name>
</gene>
<comment type="similarity">
    <text evidence="1">Belongs to the opacity porin family.</text>
</comment>
<protein>
    <submittedName>
        <fullName evidence="4">Opa</fullName>
    </submittedName>
</protein>
<feature type="signal peptide" evidence="2">
    <location>
        <begin position="1"/>
        <end position="21"/>
    </location>
</feature>
<evidence type="ECO:0000313" key="5">
    <source>
        <dbReference type="Proteomes" id="UP000000809"/>
    </source>
</evidence>
<evidence type="ECO:0000259" key="3">
    <source>
        <dbReference type="Pfam" id="PF02462"/>
    </source>
</evidence>
<proteinExistence type="inferred from homology"/>
<dbReference type="GO" id="GO:0015288">
    <property type="term" value="F:porin activity"/>
    <property type="evidence" value="ECO:0007669"/>
    <property type="project" value="InterPro"/>
</dbReference>
<sequence>MMKKSLLVLAIGALCSLTASANFYVQGDLGVAKTKFSSYSEMNKTNIVPNVSVGYDLGAMRLALDYTHYGKFSGTSYFGVNQKEHVSTKIYGLGLSAFYDFNINSVLKPYVGMRLASNIFDIENKGSNFFRSEKTTKLGYGFIAGAQYGLMTNLFVNGGIEYNRLGRFSDTSVNQYGAKVGLRYDF</sequence>
<dbReference type="GO" id="GO:0009279">
    <property type="term" value="C:cell outer membrane"/>
    <property type="evidence" value="ECO:0007669"/>
    <property type="project" value="UniProtKB-ARBA"/>
</dbReference>
<dbReference type="EnsemblBacteria" id="AAK03109">
    <property type="protein sequence ID" value="AAK03109"/>
    <property type="gene ID" value="PM1025"/>
</dbReference>
<evidence type="ECO:0000256" key="1">
    <source>
        <dbReference type="ARBA" id="ARBA00009830"/>
    </source>
</evidence>
<feature type="domain" description="Porin opacity type" evidence="3">
    <location>
        <begin position="53"/>
        <end position="186"/>
    </location>
</feature>
<dbReference type="EMBL" id="AE004439">
    <property type="protein sequence ID" value="AAK03109.1"/>
    <property type="molecule type" value="Genomic_DNA"/>
</dbReference>
<feature type="chain" id="PRO_5004324561" evidence="2">
    <location>
        <begin position="22"/>
        <end position="186"/>
    </location>
</feature>
<keyword evidence="2" id="KW-0732">Signal</keyword>
<dbReference type="InterPro" id="IPR011250">
    <property type="entry name" value="OMP/PagP_B-barrel"/>
</dbReference>
<dbReference type="SMR" id="Q9CM19"/>
<evidence type="ECO:0000256" key="2">
    <source>
        <dbReference type="SAM" id="SignalP"/>
    </source>
</evidence>
<dbReference type="SUPFAM" id="SSF56925">
    <property type="entry name" value="OMPA-like"/>
    <property type="match status" value="1"/>
</dbReference>
<evidence type="ECO:0000313" key="4">
    <source>
        <dbReference type="EMBL" id="AAK03109.1"/>
    </source>
</evidence>
<name>Q9CM19_PASMU</name>
<dbReference type="STRING" id="272843.PM1025"/>
<accession>Q9CM19</accession>
<dbReference type="InterPro" id="IPR003394">
    <property type="entry name" value="Porin_opacity"/>
</dbReference>
<dbReference type="Gene3D" id="2.40.160.20">
    <property type="match status" value="1"/>
</dbReference>
<dbReference type="AlphaFoldDB" id="Q9CM19"/>
<reference evidence="4 5" key="1">
    <citation type="journal article" date="2001" name="Proc. Natl. Acad. Sci. U.S.A.">
        <title>Complete genomic sequence of Pasteurella multocida Pm70.</title>
        <authorList>
            <person name="May B.J."/>
            <person name="Zhang Q."/>
            <person name="Li L.L."/>
            <person name="Paustian M.L."/>
            <person name="Whittam T.S."/>
            <person name="Kapur V."/>
        </authorList>
    </citation>
    <scope>NUCLEOTIDE SEQUENCE [LARGE SCALE GENOMIC DNA]</scope>
    <source>
        <strain evidence="4 5">Pm70</strain>
    </source>
</reference>
<keyword evidence="5" id="KW-1185">Reference proteome</keyword>
<dbReference type="HOGENOM" id="CLU_089285_1_0_6"/>
<dbReference type="Pfam" id="PF02462">
    <property type="entry name" value="Opacity"/>
    <property type="match status" value="1"/>
</dbReference>
<dbReference type="Proteomes" id="UP000000809">
    <property type="component" value="Chromosome"/>
</dbReference>
<dbReference type="KEGG" id="pmu:PM1025"/>
<organism evidence="4 5">
    <name type="scientific">Pasteurella multocida (strain Pm70)</name>
    <dbReference type="NCBI Taxonomy" id="272843"/>
    <lineage>
        <taxon>Bacteria</taxon>
        <taxon>Pseudomonadati</taxon>
        <taxon>Pseudomonadota</taxon>
        <taxon>Gammaproteobacteria</taxon>
        <taxon>Pasteurellales</taxon>
        <taxon>Pasteurellaceae</taxon>
        <taxon>Pasteurella</taxon>
    </lineage>
</organism>